<reference evidence="1 2" key="2">
    <citation type="submission" date="2009-02" db="EMBL/GenBank/DDBJ databases">
        <title>Draft genome sequence of Clostridium asparagiforme (DSM 15981).</title>
        <authorList>
            <person name="Sudarsanam P."/>
            <person name="Ley R."/>
            <person name="Guruge J."/>
            <person name="Turnbaugh P.J."/>
            <person name="Mahowald M."/>
            <person name="Liep D."/>
            <person name="Gordon J."/>
        </authorList>
    </citation>
    <scope>NUCLEOTIDE SEQUENCE [LARGE SCALE GENOMIC DNA]</scope>
    <source>
        <strain evidence="1 2">DSM 15981</strain>
    </source>
</reference>
<proteinExistence type="predicted"/>
<gene>
    <name evidence="1" type="ORF">CLOSTASPAR_02847</name>
</gene>
<evidence type="ECO:0000313" key="1">
    <source>
        <dbReference type="EMBL" id="EEG55081.1"/>
    </source>
</evidence>
<evidence type="ECO:0000313" key="2">
    <source>
        <dbReference type="Proteomes" id="UP000004756"/>
    </source>
</evidence>
<protein>
    <submittedName>
        <fullName evidence="1">Uncharacterized protein</fullName>
    </submittedName>
</protein>
<keyword evidence="2" id="KW-1185">Reference proteome</keyword>
<reference evidence="1 2" key="1">
    <citation type="submission" date="2009-01" db="EMBL/GenBank/DDBJ databases">
        <authorList>
            <person name="Fulton L."/>
            <person name="Clifton S."/>
            <person name="Fulton B."/>
            <person name="Xu J."/>
            <person name="Minx P."/>
            <person name="Pepin K.H."/>
            <person name="Johnson M."/>
            <person name="Bhonagiri V."/>
            <person name="Nash W.E."/>
            <person name="Mardis E.R."/>
            <person name="Wilson R.K."/>
        </authorList>
    </citation>
    <scope>NUCLEOTIDE SEQUENCE [LARGE SCALE GENOMIC DNA]</scope>
    <source>
        <strain evidence="1 2">DSM 15981</strain>
    </source>
</reference>
<dbReference type="HOGENOM" id="CLU_3249300_0_0_9"/>
<dbReference type="AlphaFoldDB" id="C0D0R0"/>
<dbReference type="EMBL" id="ACCJ01000181">
    <property type="protein sequence ID" value="EEG55081.1"/>
    <property type="molecule type" value="Genomic_DNA"/>
</dbReference>
<comment type="caution">
    <text evidence="1">The sequence shown here is derived from an EMBL/GenBank/DDBJ whole genome shotgun (WGS) entry which is preliminary data.</text>
</comment>
<organism evidence="1 2">
    <name type="scientific">[Clostridium] asparagiforme DSM 15981</name>
    <dbReference type="NCBI Taxonomy" id="518636"/>
    <lineage>
        <taxon>Bacteria</taxon>
        <taxon>Bacillati</taxon>
        <taxon>Bacillota</taxon>
        <taxon>Clostridia</taxon>
        <taxon>Lachnospirales</taxon>
        <taxon>Lachnospiraceae</taxon>
        <taxon>Enterocloster</taxon>
    </lineage>
</organism>
<accession>C0D0R0</accession>
<name>C0D0R0_9FIRM</name>
<dbReference type="Proteomes" id="UP000004756">
    <property type="component" value="Unassembled WGS sequence"/>
</dbReference>
<sequence length="42" mass="4984">MRNWYDRSYDSAFQYRKRSAANGRAFVEKALQVRRNIVKSSG</sequence>